<evidence type="ECO:0000313" key="7">
    <source>
        <dbReference type="EMBL" id="KAJ2794697.1"/>
    </source>
</evidence>
<dbReference type="InterPro" id="IPR007320">
    <property type="entry name" value="PDCD2_C"/>
</dbReference>
<protein>
    <recommendedName>
        <fullName evidence="6">MYND-type domain-containing protein</fullName>
    </recommendedName>
</protein>
<dbReference type="GO" id="GO:0008270">
    <property type="term" value="F:zinc ion binding"/>
    <property type="evidence" value="ECO:0007669"/>
    <property type="project" value="UniProtKB-KW"/>
</dbReference>
<proteinExistence type="predicted"/>
<dbReference type="PANTHER" id="PTHR12298:SF4">
    <property type="entry name" value="PROGRAMMED CELL DEATH PROTEIN 2"/>
    <property type="match status" value="1"/>
</dbReference>
<evidence type="ECO:0000256" key="3">
    <source>
        <dbReference type="ARBA" id="ARBA00022833"/>
    </source>
</evidence>
<feature type="region of interest" description="Disordered" evidence="5">
    <location>
        <begin position="1"/>
        <end position="28"/>
    </location>
</feature>
<keyword evidence="2 4" id="KW-0863">Zinc-finger</keyword>
<accession>A0A9W8HQD8</accession>
<evidence type="ECO:0000256" key="1">
    <source>
        <dbReference type="ARBA" id="ARBA00022723"/>
    </source>
</evidence>
<evidence type="ECO:0000256" key="5">
    <source>
        <dbReference type="SAM" id="MobiDB-lite"/>
    </source>
</evidence>
<feature type="compositionally biased region" description="Acidic residues" evidence="5">
    <location>
        <begin position="10"/>
        <end position="19"/>
    </location>
</feature>
<dbReference type="Pfam" id="PF04194">
    <property type="entry name" value="PDCD2_C"/>
    <property type="match status" value="1"/>
</dbReference>
<evidence type="ECO:0000313" key="8">
    <source>
        <dbReference type="Proteomes" id="UP001140094"/>
    </source>
</evidence>
<dbReference type="GO" id="GO:0005737">
    <property type="term" value="C:cytoplasm"/>
    <property type="evidence" value="ECO:0007669"/>
    <property type="project" value="InterPro"/>
</dbReference>
<feature type="domain" description="MYND-type" evidence="6">
    <location>
        <begin position="136"/>
        <end position="173"/>
    </location>
</feature>
<dbReference type="GO" id="GO:0005634">
    <property type="term" value="C:nucleus"/>
    <property type="evidence" value="ECO:0007669"/>
    <property type="project" value="TreeGrafter"/>
</dbReference>
<dbReference type="SUPFAM" id="SSF144232">
    <property type="entry name" value="HIT/MYND zinc finger-like"/>
    <property type="match status" value="1"/>
</dbReference>
<keyword evidence="8" id="KW-1185">Reference proteome</keyword>
<dbReference type="Proteomes" id="UP001140094">
    <property type="component" value="Unassembled WGS sequence"/>
</dbReference>
<dbReference type="Gene3D" id="6.10.140.2220">
    <property type="match status" value="1"/>
</dbReference>
<gene>
    <name evidence="7" type="ORF">H4R20_006137</name>
</gene>
<keyword evidence="3" id="KW-0862">Zinc</keyword>
<dbReference type="Pfam" id="PF01753">
    <property type="entry name" value="zf-MYND"/>
    <property type="match status" value="1"/>
</dbReference>
<evidence type="ECO:0000256" key="4">
    <source>
        <dbReference type="PROSITE-ProRule" id="PRU00134"/>
    </source>
</evidence>
<reference evidence="7" key="1">
    <citation type="submission" date="2022-07" db="EMBL/GenBank/DDBJ databases">
        <title>Phylogenomic reconstructions and comparative analyses of Kickxellomycotina fungi.</title>
        <authorList>
            <person name="Reynolds N.K."/>
            <person name="Stajich J.E."/>
            <person name="Barry K."/>
            <person name="Grigoriev I.V."/>
            <person name="Crous P."/>
            <person name="Smith M.E."/>
        </authorList>
    </citation>
    <scope>NUCLEOTIDE SEQUENCE</scope>
    <source>
        <strain evidence="7">NRRL 1565</strain>
    </source>
</reference>
<dbReference type="PROSITE" id="PS50865">
    <property type="entry name" value="ZF_MYND_2"/>
    <property type="match status" value="1"/>
</dbReference>
<name>A0A9W8HQD8_9FUNG</name>
<dbReference type="AlphaFoldDB" id="A0A9W8HQD8"/>
<dbReference type="PROSITE" id="PS01360">
    <property type="entry name" value="ZF_MYND_1"/>
    <property type="match status" value="1"/>
</dbReference>
<keyword evidence="1" id="KW-0479">Metal-binding</keyword>
<evidence type="ECO:0000259" key="6">
    <source>
        <dbReference type="PROSITE" id="PS50865"/>
    </source>
</evidence>
<comment type="caution">
    <text evidence="7">The sequence shown here is derived from an EMBL/GenBank/DDBJ whole genome shotgun (WGS) entry which is preliminary data.</text>
</comment>
<dbReference type="OrthoDB" id="443682at2759"/>
<evidence type="ECO:0000256" key="2">
    <source>
        <dbReference type="ARBA" id="ARBA00022771"/>
    </source>
</evidence>
<dbReference type="InterPro" id="IPR002893">
    <property type="entry name" value="Znf_MYND"/>
</dbReference>
<sequence>MPTTLGYAEPVDEELEDDPFPSKIGGKPKWLDPTRPLAADQVLCDECTKPMTMLLQLSAPEDEPAEAFHRMIYVFACRNGACHTTDAKRCMRVLRTQLAEKNAIYREQACDHGAGADSNDDIEWVLADHVKAAPLCAVCGLLGNKACSRCHTRRYCSRNHQMEDWNAGHRTECPSDKPPEKGSLDHEQRLRNLLYPEWVIVSEEEPLLAKDDDDDNDVIAGDNGGASIGESAEAENAVEVSARTSEDLEGLEVDVDDAFMAFQQRVQVSPDQVIRYARSPGSDEVDEPLFVSNTEQPEIGTDIPSCEQCGATRQFEFQIMPQMLNHLLLDTADPASIDWGTLLVYSCPKNCAVGGPPQAGSLAYVPEIIWRQNFSSHRARLRDAST</sequence>
<dbReference type="PANTHER" id="PTHR12298">
    <property type="entry name" value="PCDC2 PROGRAMMED CELL DEATH PROTEIN 2 -RELATED"/>
    <property type="match status" value="1"/>
</dbReference>
<dbReference type="EMBL" id="JANBUO010002444">
    <property type="protein sequence ID" value="KAJ2794697.1"/>
    <property type="molecule type" value="Genomic_DNA"/>
</dbReference>
<organism evidence="7 8">
    <name type="scientific">Coemansia guatemalensis</name>
    <dbReference type="NCBI Taxonomy" id="2761395"/>
    <lineage>
        <taxon>Eukaryota</taxon>
        <taxon>Fungi</taxon>
        <taxon>Fungi incertae sedis</taxon>
        <taxon>Zoopagomycota</taxon>
        <taxon>Kickxellomycotina</taxon>
        <taxon>Kickxellomycetes</taxon>
        <taxon>Kickxellales</taxon>
        <taxon>Kickxellaceae</taxon>
        <taxon>Coemansia</taxon>
    </lineage>
</organism>